<protein>
    <submittedName>
        <fullName evidence="1">Uncharacterized protein</fullName>
    </submittedName>
</protein>
<reference evidence="2" key="1">
    <citation type="submission" date="2014-09" db="EMBL/GenBank/DDBJ databases">
        <authorList>
            <person name="Mudge J."/>
            <person name="Ramaraj T."/>
            <person name="Lindquist I.E."/>
            <person name="Bharti A.K."/>
            <person name="Sundararajan A."/>
            <person name="Cameron C.T."/>
            <person name="Woodward J.E."/>
            <person name="May G.D."/>
            <person name="Brubaker C."/>
            <person name="Broadhvest J."/>
            <person name="Wilkins T.A."/>
        </authorList>
    </citation>
    <scope>NUCLEOTIDE SEQUENCE</scope>
    <source>
        <strain evidence="2">cv. AKA8401</strain>
    </source>
</reference>
<sequence>MLRRRRRRSPLPQPIGICLKLEKRSRVKGVSKVKRRGLF</sequence>
<keyword evidence="2" id="KW-1185">Reference proteome</keyword>
<dbReference type="Proteomes" id="UP000032142">
    <property type="component" value="Unassembled WGS sequence"/>
</dbReference>
<dbReference type="AlphaFoldDB" id="A0A0B0PKP0"/>
<organism evidence="1 2">
    <name type="scientific">Gossypium arboreum</name>
    <name type="common">Tree cotton</name>
    <name type="synonym">Gossypium nanking</name>
    <dbReference type="NCBI Taxonomy" id="29729"/>
    <lineage>
        <taxon>Eukaryota</taxon>
        <taxon>Viridiplantae</taxon>
        <taxon>Streptophyta</taxon>
        <taxon>Embryophyta</taxon>
        <taxon>Tracheophyta</taxon>
        <taxon>Spermatophyta</taxon>
        <taxon>Magnoliopsida</taxon>
        <taxon>eudicotyledons</taxon>
        <taxon>Gunneridae</taxon>
        <taxon>Pentapetalae</taxon>
        <taxon>rosids</taxon>
        <taxon>malvids</taxon>
        <taxon>Malvales</taxon>
        <taxon>Malvaceae</taxon>
        <taxon>Malvoideae</taxon>
        <taxon>Gossypium</taxon>
    </lineage>
</organism>
<gene>
    <name evidence="1" type="ORF">F383_28848</name>
</gene>
<evidence type="ECO:0000313" key="1">
    <source>
        <dbReference type="EMBL" id="KHG23941.1"/>
    </source>
</evidence>
<proteinExistence type="predicted"/>
<accession>A0A0B0PKP0</accession>
<name>A0A0B0PKP0_GOSAR</name>
<dbReference type="EMBL" id="KN426877">
    <property type="protein sequence ID" value="KHG23941.1"/>
    <property type="molecule type" value="Genomic_DNA"/>
</dbReference>
<evidence type="ECO:0000313" key="2">
    <source>
        <dbReference type="Proteomes" id="UP000032142"/>
    </source>
</evidence>